<dbReference type="OrthoDB" id="92787at2"/>
<evidence type="ECO:0000256" key="1">
    <source>
        <dbReference type="ARBA" id="ARBA00023125"/>
    </source>
</evidence>
<evidence type="ECO:0000313" key="5">
    <source>
        <dbReference type="Proteomes" id="UP000002072"/>
    </source>
</evidence>
<evidence type="ECO:0000256" key="2">
    <source>
        <dbReference type="PROSITE-ProRule" id="PRU00335"/>
    </source>
</evidence>
<sequence>MSPAKRLSVDERKKEIMEAARKIIIIKGLENTTMEDIISETTLSRGGVYHYYKSVVDIFKDIMFSGIEYRNKIIKSHLNEIDNLSNNEFIAKQLVDKVIDKNPYTPLYVEFLICKKRIPELNNIMDELQERTKEKLNTIFNNDSNWIYDSDTFLFINDFINTLILASDILDVRENFKKNRHLLEKMFIYILERDENNGSL</sequence>
<dbReference type="EMBL" id="CP001779">
    <property type="protein sequence ID" value="ACZ01147.1"/>
    <property type="molecule type" value="Genomic_DNA"/>
</dbReference>
<dbReference type="Gene3D" id="1.10.357.10">
    <property type="entry name" value="Tetracycline Repressor, domain 2"/>
    <property type="match status" value="1"/>
</dbReference>
<dbReference type="Proteomes" id="UP000002072">
    <property type="component" value="Chromosome"/>
</dbReference>
<dbReference type="SUPFAM" id="SSF46689">
    <property type="entry name" value="Homeodomain-like"/>
    <property type="match status" value="1"/>
</dbReference>
<protein>
    <submittedName>
        <fullName evidence="4">Transcriptional regulator, TetR family</fullName>
    </submittedName>
</protein>
<dbReference type="InterPro" id="IPR009057">
    <property type="entry name" value="Homeodomain-like_sf"/>
</dbReference>
<name>D1AXX1_STRM9</name>
<proteinExistence type="predicted"/>
<keyword evidence="5" id="KW-1185">Reference proteome</keyword>
<evidence type="ECO:0000313" key="4">
    <source>
        <dbReference type="EMBL" id="ACZ01147.1"/>
    </source>
</evidence>
<dbReference type="HOGENOM" id="CLU_102488_0_0_0"/>
<feature type="DNA-binding region" description="H-T-H motif" evidence="2">
    <location>
        <begin position="33"/>
        <end position="52"/>
    </location>
</feature>
<feature type="domain" description="HTH tetR-type" evidence="3">
    <location>
        <begin position="10"/>
        <end position="70"/>
    </location>
</feature>
<dbReference type="GeneID" id="29673895"/>
<dbReference type="InterPro" id="IPR001647">
    <property type="entry name" value="HTH_TetR"/>
</dbReference>
<organism evidence="4 5">
    <name type="scientific">Streptobacillus moniliformis (strain ATCC 14647 / DSM 12112 / NCTC 10651 / 9901)</name>
    <dbReference type="NCBI Taxonomy" id="519441"/>
    <lineage>
        <taxon>Bacteria</taxon>
        <taxon>Fusobacteriati</taxon>
        <taxon>Fusobacteriota</taxon>
        <taxon>Fusobacteriia</taxon>
        <taxon>Fusobacteriales</taxon>
        <taxon>Leptotrichiaceae</taxon>
        <taxon>Streptobacillus</taxon>
    </lineage>
</organism>
<dbReference type="AlphaFoldDB" id="D1AXX1"/>
<dbReference type="GO" id="GO:0003677">
    <property type="term" value="F:DNA binding"/>
    <property type="evidence" value="ECO:0007669"/>
    <property type="project" value="UniProtKB-UniRule"/>
</dbReference>
<gene>
    <name evidence="4" type="ordered locus">Smon_0674</name>
</gene>
<dbReference type="eggNOG" id="COG1309">
    <property type="taxonomic scope" value="Bacteria"/>
</dbReference>
<dbReference type="STRING" id="519441.Smon_0674"/>
<keyword evidence="1 2" id="KW-0238">DNA-binding</keyword>
<dbReference type="Pfam" id="PF00440">
    <property type="entry name" value="TetR_N"/>
    <property type="match status" value="1"/>
</dbReference>
<dbReference type="KEGG" id="smf:Smon_0674"/>
<reference evidence="4 5" key="1">
    <citation type="journal article" date="2009" name="Stand. Genomic Sci.">
        <title>Complete genome sequence of Streptobacillus moniliformis type strain (9901T).</title>
        <authorList>
            <person name="Nolan M."/>
            <person name="Gronow S."/>
            <person name="Lapidus A."/>
            <person name="Ivanova N."/>
            <person name="Copeland A."/>
            <person name="Lucas S."/>
            <person name="Del Rio T.G."/>
            <person name="Chen F."/>
            <person name="Tice H."/>
            <person name="Pitluck S."/>
            <person name="Cheng J.F."/>
            <person name="Sims D."/>
            <person name="Meincke L."/>
            <person name="Bruce D."/>
            <person name="Goodwin L."/>
            <person name="Brettin T."/>
            <person name="Han C."/>
            <person name="Detter J.C."/>
            <person name="Ovchinikova G."/>
            <person name="Pati A."/>
            <person name="Mavromatis K."/>
            <person name="Mikhailova N."/>
            <person name="Chen A."/>
            <person name="Palaniappan K."/>
            <person name="Land M."/>
            <person name="Hauser L."/>
            <person name="Chang Y.J."/>
            <person name="Jeffries C.D."/>
            <person name="Rohde M."/>
            <person name="Sproer C."/>
            <person name="Goker M."/>
            <person name="Bristow J."/>
            <person name="Eisen J.A."/>
            <person name="Markowitz V."/>
            <person name="Hugenholtz P."/>
            <person name="Kyrpides N.C."/>
            <person name="Klenk H.P."/>
            <person name="Chain P."/>
        </authorList>
    </citation>
    <scope>NUCLEOTIDE SEQUENCE [LARGE SCALE GENOMIC DNA]</scope>
    <source>
        <strain evidence="5">ATCC 14647 / DSM 12112 / NCTC 10651 / 9901</strain>
    </source>
</reference>
<accession>D1AXX1</accession>
<dbReference type="RefSeq" id="WP_012858698.1">
    <property type="nucleotide sequence ID" value="NC_013515.1"/>
</dbReference>
<evidence type="ECO:0000259" key="3">
    <source>
        <dbReference type="PROSITE" id="PS50977"/>
    </source>
</evidence>
<dbReference type="PROSITE" id="PS50977">
    <property type="entry name" value="HTH_TETR_2"/>
    <property type="match status" value="1"/>
</dbReference>